<dbReference type="eggNOG" id="KOG2198">
    <property type="taxonomic scope" value="Eukaryota"/>
</dbReference>
<dbReference type="EnsemblProtists" id="PYU1_T008536">
    <property type="protein sequence ID" value="PYU1_T008536"/>
    <property type="gene ID" value="PYU1_G008520"/>
</dbReference>
<dbReference type="HOGENOM" id="CLU_005316_4_3_1"/>
<reference evidence="13" key="2">
    <citation type="submission" date="2010-04" db="EMBL/GenBank/DDBJ databases">
        <authorList>
            <person name="Buell R."/>
            <person name="Hamilton J."/>
            <person name="Hostetler J."/>
        </authorList>
    </citation>
    <scope>NUCLEOTIDE SEQUENCE [LARGE SCALE GENOMIC DNA]</scope>
    <source>
        <strain evidence="13">DAOM:BR144</strain>
    </source>
</reference>
<dbReference type="InterPro" id="IPR049560">
    <property type="entry name" value="MeTrfase_RsmB-F_NOP2_cat"/>
</dbReference>
<evidence type="ECO:0000256" key="7">
    <source>
        <dbReference type="ARBA" id="ARBA00022884"/>
    </source>
</evidence>
<proteinExistence type="inferred from homology"/>
<evidence type="ECO:0000256" key="8">
    <source>
        <dbReference type="ARBA" id="ARBA00023242"/>
    </source>
</evidence>
<feature type="region of interest" description="Disordered" evidence="10">
    <location>
        <begin position="1"/>
        <end position="63"/>
    </location>
</feature>
<dbReference type="EMBL" id="GL376613">
    <property type="status" value="NOT_ANNOTATED_CDS"/>
    <property type="molecule type" value="Genomic_DNA"/>
</dbReference>
<evidence type="ECO:0000256" key="2">
    <source>
        <dbReference type="ARBA" id="ARBA00022555"/>
    </source>
</evidence>
<dbReference type="InterPro" id="IPR029063">
    <property type="entry name" value="SAM-dependent_MTases_sf"/>
</dbReference>
<keyword evidence="7 9" id="KW-0694">RNA-binding</keyword>
<dbReference type="PRINTS" id="PR02008">
    <property type="entry name" value="RCMTFAMILY"/>
</dbReference>
<evidence type="ECO:0000256" key="1">
    <source>
        <dbReference type="ARBA" id="ARBA00004123"/>
    </source>
</evidence>
<keyword evidence="13" id="KW-1185">Reference proteome</keyword>
<dbReference type="OMA" id="ILADMPC"/>
<evidence type="ECO:0000313" key="12">
    <source>
        <dbReference type="EnsemblProtists" id="PYU1_T008536"/>
    </source>
</evidence>
<evidence type="ECO:0000313" key="13">
    <source>
        <dbReference type="Proteomes" id="UP000019132"/>
    </source>
</evidence>
<comment type="caution">
    <text evidence="9">Lacks conserved residue(s) required for the propagation of feature annotation.</text>
</comment>
<dbReference type="PRINTS" id="PR02011">
    <property type="entry name" value="RCMTNCL1"/>
</dbReference>
<reference evidence="13" key="1">
    <citation type="journal article" date="2010" name="Genome Biol.">
        <title>Genome sequence of the necrotrophic plant pathogen Pythium ultimum reveals original pathogenicity mechanisms and effector repertoire.</title>
        <authorList>
            <person name="Levesque C.A."/>
            <person name="Brouwer H."/>
            <person name="Cano L."/>
            <person name="Hamilton J.P."/>
            <person name="Holt C."/>
            <person name="Huitema E."/>
            <person name="Raffaele S."/>
            <person name="Robideau G.P."/>
            <person name="Thines M."/>
            <person name="Win J."/>
            <person name="Zerillo M.M."/>
            <person name="Beakes G.W."/>
            <person name="Boore J.L."/>
            <person name="Busam D."/>
            <person name="Dumas B."/>
            <person name="Ferriera S."/>
            <person name="Fuerstenberg S.I."/>
            <person name="Gachon C.M."/>
            <person name="Gaulin E."/>
            <person name="Govers F."/>
            <person name="Grenville-Briggs L."/>
            <person name="Horner N."/>
            <person name="Hostetler J."/>
            <person name="Jiang R.H."/>
            <person name="Johnson J."/>
            <person name="Krajaejun T."/>
            <person name="Lin H."/>
            <person name="Meijer H.J."/>
            <person name="Moore B."/>
            <person name="Morris P."/>
            <person name="Phuntmart V."/>
            <person name="Puiu D."/>
            <person name="Shetty J."/>
            <person name="Stajich J.E."/>
            <person name="Tripathy S."/>
            <person name="Wawra S."/>
            <person name="van West P."/>
            <person name="Whitty B.R."/>
            <person name="Coutinho P.M."/>
            <person name="Henrissat B."/>
            <person name="Martin F."/>
            <person name="Thomas P.D."/>
            <person name="Tyler B.M."/>
            <person name="De Vries R.P."/>
            <person name="Kamoun S."/>
            <person name="Yandell M."/>
            <person name="Tisserat N."/>
            <person name="Buell C.R."/>
        </authorList>
    </citation>
    <scope>NUCLEOTIDE SEQUENCE</scope>
    <source>
        <strain evidence="13">DAOM:BR144</strain>
    </source>
</reference>
<dbReference type="GO" id="GO:0016428">
    <property type="term" value="F:tRNA (cytidine-5-)-methyltransferase activity"/>
    <property type="evidence" value="ECO:0007669"/>
    <property type="project" value="InterPro"/>
</dbReference>
<dbReference type="PROSITE" id="PS51686">
    <property type="entry name" value="SAM_MT_RSMB_NOP"/>
    <property type="match status" value="1"/>
</dbReference>
<dbReference type="GO" id="GO:0030488">
    <property type="term" value="P:tRNA methylation"/>
    <property type="evidence" value="ECO:0007669"/>
    <property type="project" value="UniProtKB-ARBA"/>
</dbReference>
<dbReference type="Pfam" id="PF01189">
    <property type="entry name" value="Methyltr_RsmB-F"/>
    <property type="match status" value="1"/>
</dbReference>
<name>K3WU89_GLOUD</name>
<evidence type="ECO:0000256" key="5">
    <source>
        <dbReference type="ARBA" id="ARBA00022691"/>
    </source>
</evidence>
<comment type="subcellular location">
    <subcellularLocation>
        <location evidence="1">Nucleus</location>
    </subcellularLocation>
</comment>
<evidence type="ECO:0000259" key="11">
    <source>
        <dbReference type="PROSITE" id="PS51686"/>
    </source>
</evidence>
<evidence type="ECO:0000256" key="10">
    <source>
        <dbReference type="SAM" id="MobiDB-lite"/>
    </source>
</evidence>
<keyword evidence="2" id="KW-0820">tRNA-binding</keyword>
<dbReference type="SUPFAM" id="SSF53335">
    <property type="entry name" value="S-adenosyl-L-methionine-dependent methyltransferases"/>
    <property type="match status" value="1"/>
</dbReference>
<keyword evidence="3 9" id="KW-0489">Methyltransferase</keyword>
<dbReference type="InterPro" id="IPR001678">
    <property type="entry name" value="MeTrfase_RsmB-F_NOP2_dom"/>
</dbReference>
<dbReference type="InterPro" id="IPR023267">
    <property type="entry name" value="RCMT"/>
</dbReference>
<feature type="domain" description="SAM-dependent MTase RsmB/NOP-type" evidence="11">
    <location>
        <begin position="159"/>
        <end position="524"/>
    </location>
</feature>
<dbReference type="AlphaFoldDB" id="K3WU89"/>
<comment type="similarity">
    <text evidence="9">Belongs to the class I-like SAM-binding methyltransferase superfamily. RsmB/NOP family.</text>
</comment>
<dbReference type="Proteomes" id="UP000019132">
    <property type="component" value="Unassembled WGS sequence"/>
</dbReference>
<feature type="binding site" evidence="9">
    <location>
        <position position="309"/>
    </location>
    <ligand>
        <name>S-adenosyl-L-methionine</name>
        <dbReference type="ChEBI" id="CHEBI:59789"/>
    </ligand>
</feature>
<dbReference type="PANTHER" id="PTHR22808:SF1">
    <property type="entry name" value="RNA CYTOSINE-C(5)-METHYLTRANSFERASE NSUN2-RELATED"/>
    <property type="match status" value="1"/>
</dbReference>
<evidence type="ECO:0000256" key="9">
    <source>
        <dbReference type="PROSITE-ProRule" id="PRU01023"/>
    </source>
</evidence>
<dbReference type="GO" id="GO:0005634">
    <property type="term" value="C:nucleus"/>
    <property type="evidence" value="ECO:0007669"/>
    <property type="project" value="UniProtKB-SubCell"/>
</dbReference>
<feature type="compositionally biased region" description="Polar residues" evidence="10">
    <location>
        <begin position="37"/>
        <end position="50"/>
    </location>
</feature>
<evidence type="ECO:0000256" key="3">
    <source>
        <dbReference type="ARBA" id="ARBA00022603"/>
    </source>
</evidence>
<keyword evidence="5 9" id="KW-0949">S-adenosyl-L-methionine</keyword>
<keyword evidence="6" id="KW-0819">tRNA processing</keyword>
<dbReference type="GO" id="GO:0000049">
    <property type="term" value="F:tRNA binding"/>
    <property type="evidence" value="ECO:0007669"/>
    <property type="project" value="UniProtKB-KW"/>
</dbReference>
<reference evidence="12" key="3">
    <citation type="submission" date="2015-02" db="UniProtKB">
        <authorList>
            <consortium name="EnsemblProtists"/>
        </authorList>
    </citation>
    <scope>IDENTIFICATION</scope>
    <source>
        <strain evidence="12">DAOM BR144</strain>
    </source>
</reference>
<feature type="compositionally biased region" description="Low complexity" evidence="10">
    <location>
        <begin position="19"/>
        <end position="36"/>
    </location>
</feature>
<dbReference type="Gene3D" id="3.40.50.150">
    <property type="entry name" value="Vaccinia Virus protein VP39"/>
    <property type="match status" value="1"/>
</dbReference>
<evidence type="ECO:0000256" key="6">
    <source>
        <dbReference type="ARBA" id="ARBA00022694"/>
    </source>
</evidence>
<dbReference type="FunCoup" id="K3WU89">
    <property type="interactions" value="419"/>
</dbReference>
<sequence>MVGQSRAAQRREKQKKSKQSPAAPAANAKAALANNSGTSKQPQKKQSAYHSDSDSDSDDDQFGDAALAGVLPLKSLEDAEVRDFVSELDQNASAIHASKKASKRTRAELAQHEIDKKKKRYREDKAQKIVWRKFDRENRTFEQYYQELLQLSADEWTQFVASLKEPTPIHVRVNGNYKSLSEIVTGTLETDFDMSNRTVKLASGDEKQVEFAPVPWTGNKTLWKLSIDSKSFRKSEPLKDLSNYFRAQSHLGLLLRQEPATCILSTFLQVKPGFKVLDLCGGGEHRAPMIVEALTADDAPQTGLLVLNERDASVANVALRSLSRTLALSRETVVTAHKALEFPQPHDGEDDAENALFDRVVCTAPCSGDGLIRKIPERWRTWSPSHAFKFHGSQVATLAKAMSLAKVGGSVLYSTRSFNPIENEAVVAELLQSGKGAYELIDVSGLYPDLKRTSGCTTWRVLDEDMEVVESWDDASEEQKRSLRATMWPPSASESKKMHLDRCVRVLPHQNDTHGLFVAVIKKTKTTTTVPVAGPTLAAGAASKVDKKKVKAAKKILGSFSTIEEKNLKVIRAFFGLSVTDQLTRSHFMERSGFAKDKSVHLVTPAVSTFLDDVYKGRVSVYKAGVEVLRRTATGYDLVDDGARALLPFLSRRVIQLQMDEFSSLLTTKEMWLKNASDAVREVLAEMAEGSLAVVLDDMEPAQTADQDIVLVATKRHSSYSLTSTSAAIARVKSLLSELNTGDEDEDGYDSFEYED</sequence>
<protein>
    <recommendedName>
        <fullName evidence="11">SAM-dependent MTase RsmB/NOP-type domain-containing protein</fullName>
    </recommendedName>
</protein>
<dbReference type="STRING" id="431595.K3WU89"/>
<accession>K3WU89</accession>
<dbReference type="VEuPathDB" id="FungiDB:PYU1_G008520"/>
<keyword evidence="8" id="KW-0539">Nucleus</keyword>
<dbReference type="InterPro" id="IPR023270">
    <property type="entry name" value="RCMT_NCL1"/>
</dbReference>
<keyword evidence="4 9" id="KW-0808">Transferase</keyword>
<dbReference type="InParanoid" id="K3WU89"/>
<evidence type="ECO:0000256" key="4">
    <source>
        <dbReference type="ARBA" id="ARBA00022679"/>
    </source>
</evidence>
<dbReference type="PANTHER" id="PTHR22808">
    <property type="entry name" value="NCL1 YEAST -RELATED NOL1/NOP2/FMU SUN DOMAIN-CONTAINING"/>
    <property type="match status" value="1"/>
</dbReference>
<organism evidence="12 13">
    <name type="scientific">Globisporangium ultimum (strain ATCC 200006 / CBS 805.95 / DAOM BR144)</name>
    <name type="common">Pythium ultimum</name>
    <dbReference type="NCBI Taxonomy" id="431595"/>
    <lineage>
        <taxon>Eukaryota</taxon>
        <taxon>Sar</taxon>
        <taxon>Stramenopiles</taxon>
        <taxon>Oomycota</taxon>
        <taxon>Peronosporomycetes</taxon>
        <taxon>Pythiales</taxon>
        <taxon>Pythiaceae</taxon>
        <taxon>Globisporangium</taxon>
    </lineage>
</organism>